<dbReference type="GO" id="GO:0006313">
    <property type="term" value="P:DNA transposition"/>
    <property type="evidence" value="ECO:0007669"/>
    <property type="project" value="InterPro"/>
</dbReference>
<protein>
    <recommendedName>
        <fullName evidence="1">Transposase IS200-like domain-containing protein</fullName>
    </recommendedName>
</protein>
<feature type="domain" description="Transposase IS200-like" evidence="1">
    <location>
        <begin position="17"/>
        <end position="131"/>
    </location>
</feature>
<evidence type="ECO:0000313" key="2">
    <source>
        <dbReference type="EMBL" id="KKM06521.1"/>
    </source>
</evidence>
<dbReference type="Pfam" id="PF01797">
    <property type="entry name" value="Y1_Tnp"/>
    <property type="match status" value="1"/>
</dbReference>
<proteinExistence type="predicted"/>
<accession>A0A0F9JLC6</accession>
<comment type="caution">
    <text evidence="2">The sequence shown here is derived from an EMBL/GenBank/DDBJ whole genome shotgun (WGS) entry which is preliminary data.</text>
</comment>
<dbReference type="NCBIfam" id="NF047646">
    <property type="entry name" value="REP_Tyr_transpos"/>
    <property type="match status" value="1"/>
</dbReference>
<dbReference type="EMBL" id="LAZR01015974">
    <property type="protein sequence ID" value="KKM06521.1"/>
    <property type="molecule type" value="Genomic_DNA"/>
</dbReference>
<dbReference type="Gene3D" id="3.30.70.1290">
    <property type="entry name" value="Transposase IS200-like"/>
    <property type="match status" value="1"/>
</dbReference>
<dbReference type="InterPro" id="IPR036515">
    <property type="entry name" value="Transposase_17_sf"/>
</dbReference>
<dbReference type="PANTHER" id="PTHR36966">
    <property type="entry name" value="REP-ASSOCIATED TYROSINE TRANSPOSASE"/>
    <property type="match status" value="1"/>
</dbReference>
<sequence length="157" mass="18948">MDIKYKKRIRLKHFDYKGSYRYFVTLCTYNKKPVFANKSKVSWFINVLRKQSKTSGFRIWAYCFMPDHLHLLIEGVDSDSDMKKFISSYKQRTGFYYKKETGLRLWQINYYEHVLRREEETTTVAGYIFANPVRKGIVEDFAQYEFLGSFEFDINKT</sequence>
<organism evidence="2">
    <name type="scientific">marine sediment metagenome</name>
    <dbReference type="NCBI Taxonomy" id="412755"/>
    <lineage>
        <taxon>unclassified sequences</taxon>
        <taxon>metagenomes</taxon>
        <taxon>ecological metagenomes</taxon>
    </lineage>
</organism>
<dbReference type="PANTHER" id="PTHR36966:SF1">
    <property type="entry name" value="REP-ASSOCIATED TYROSINE TRANSPOSASE"/>
    <property type="match status" value="1"/>
</dbReference>
<reference evidence="2" key="1">
    <citation type="journal article" date="2015" name="Nature">
        <title>Complex archaea that bridge the gap between prokaryotes and eukaryotes.</title>
        <authorList>
            <person name="Spang A."/>
            <person name="Saw J.H."/>
            <person name="Jorgensen S.L."/>
            <person name="Zaremba-Niedzwiedzka K."/>
            <person name="Martijn J."/>
            <person name="Lind A.E."/>
            <person name="van Eijk R."/>
            <person name="Schleper C."/>
            <person name="Guy L."/>
            <person name="Ettema T.J."/>
        </authorList>
    </citation>
    <scope>NUCLEOTIDE SEQUENCE</scope>
</reference>
<name>A0A0F9JLC6_9ZZZZ</name>
<dbReference type="InterPro" id="IPR002686">
    <property type="entry name" value="Transposase_17"/>
</dbReference>
<dbReference type="InterPro" id="IPR052715">
    <property type="entry name" value="RAYT_transposase"/>
</dbReference>
<evidence type="ECO:0000259" key="1">
    <source>
        <dbReference type="SMART" id="SM01321"/>
    </source>
</evidence>
<dbReference type="AlphaFoldDB" id="A0A0F9JLC6"/>
<dbReference type="SUPFAM" id="SSF143422">
    <property type="entry name" value="Transposase IS200-like"/>
    <property type="match status" value="1"/>
</dbReference>
<gene>
    <name evidence="2" type="ORF">LCGC14_1743170</name>
</gene>
<dbReference type="GO" id="GO:0004803">
    <property type="term" value="F:transposase activity"/>
    <property type="evidence" value="ECO:0007669"/>
    <property type="project" value="InterPro"/>
</dbReference>
<dbReference type="SMART" id="SM01321">
    <property type="entry name" value="Y1_Tnp"/>
    <property type="match status" value="1"/>
</dbReference>
<dbReference type="GO" id="GO:0043565">
    <property type="term" value="F:sequence-specific DNA binding"/>
    <property type="evidence" value="ECO:0007669"/>
    <property type="project" value="TreeGrafter"/>
</dbReference>